<reference evidence="1" key="1">
    <citation type="submission" date="2023-11" db="EMBL/GenBank/DDBJ databases">
        <authorList>
            <person name="Poullet M."/>
        </authorList>
    </citation>
    <scope>NUCLEOTIDE SEQUENCE</scope>
    <source>
        <strain evidence="1">E1834</strain>
    </source>
</reference>
<evidence type="ECO:0000313" key="1">
    <source>
        <dbReference type="EMBL" id="CAK5104694.1"/>
    </source>
</evidence>
<organism evidence="1 2">
    <name type="scientific">Meloidogyne enterolobii</name>
    <name type="common">Root-knot nematode worm</name>
    <name type="synonym">Meloidogyne mayaguensis</name>
    <dbReference type="NCBI Taxonomy" id="390850"/>
    <lineage>
        <taxon>Eukaryota</taxon>
        <taxon>Metazoa</taxon>
        <taxon>Ecdysozoa</taxon>
        <taxon>Nematoda</taxon>
        <taxon>Chromadorea</taxon>
        <taxon>Rhabditida</taxon>
        <taxon>Tylenchina</taxon>
        <taxon>Tylenchomorpha</taxon>
        <taxon>Tylenchoidea</taxon>
        <taxon>Meloidogynidae</taxon>
        <taxon>Meloidogyninae</taxon>
        <taxon>Meloidogyne</taxon>
    </lineage>
</organism>
<accession>A0ACB1AUP6</accession>
<dbReference type="Proteomes" id="UP001497535">
    <property type="component" value="Unassembled WGS sequence"/>
</dbReference>
<dbReference type="EMBL" id="CAVMJV010000117">
    <property type="protein sequence ID" value="CAK5104694.1"/>
    <property type="molecule type" value="Genomic_DNA"/>
</dbReference>
<name>A0ACB1AUP6_MELEN</name>
<gene>
    <name evidence="1" type="ORF">MENTE1834_LOCUS43060</name>
</gene>
<keyword evidence="2" id="KW-1185">Reference proteome</keyword>
<proteinExistence type="predicted"/>
<evidence type="ECO:0000313" key="2">
    <source>
        <dbReference type="Proteomes" id="UP001497535"/>
    </source>
</evidence>
<protein>
    <submittedName>
        <fullName evidence="1">Uncharacterized protein</fullName>
    </submittedName>
</protein>
<sequence length="264" mass="30623">MFKILIIISLISITHSYPSYSWTWNDYPFLSEKWNCHVPRPANLCDPNRMLTNEQKEEIVELIEDFNEQTKRPNSIIPCMREGLKLVVALAKIKINDDASTGQTSLCKSWSSSDKTTCESDVHGIELNENGLRYCYSASRWLMTLPREQYENLITAEIHHLNDKNYFEALKNYIINLRMLYVQSFSIFDNHVASSGDNITLSELQHSLQDTKKTISEMRDLQNKTLSAFYVEIEETNKKLSEMRQLLTQDHSLKGNNINTEGEE</sequence>
<comment type="caution">
    <text evidence="1">The sequence shown here is derived from an EMBL/GenBank/DDBJ whole genome shotgun (WGS) entry which is preliminary data.</text>
</comment>